<dbReference type="EMBL" id="JARLKY010000030">
    <property type="protein sequence ID" value="MEC0228278.1"/>
    <property type="molecule type" value="Genomic_DNA"/>
</dbReference>
<accession>A0ABU6G282</accession>
<name>A0ABU6G282_9BACL</name>
<evidence type="ECO:0008006" key="3">
    <source>
        <dbReference type="Google" id="ProtNLM"/>
    </source>
</evidence>
<sequence>MADWQRTLSKVCERLESKPNLEWILVGSVGSVLQGCEMIPGDLDIYVKNKDDVEEFADLLNEFSLVSKCVFPHGDQWLSSLDEPTSTQIFGSGFTWTKGRWLIEEFKVEVVQISNSAGIPDSLDGDGIWEGGQYIWSHFRNINLGRHTIPTVPLEIQLESNLRRKRADRIQSILAALKKFGYDEKLIKQALSKENLIYFHTEMEQHKHSTIKKL</sequence>
<organism evidence="1 2">
    <name type="scientific">Paenibacillus alba</name>
    <dbReference type="NCBI Taxonomy" id="1197127"/>
    <lineage>
        <taxon>Bacteria</taxon>
        <taxon>Bacillati</taxon>
        <taxon>Bacillota</taxon>
        <taxon>Bacilli</taxon>
        <taxon>Bacillales</taxon>
        <taxon>Paenibacillaceae</taxon>
        <taxon>Paenibacillus</taxon>
    </lineage>
</organism>
<evidence type="ECO:0000313" key="1">
    <source>
        <dbReference type="EMBL" id="MEC0228278.1"/>
    </source>
</evidence>
<reference evidence="1 2" key="1">
    <citation type="submission" date="2023-03" db="EMBL/GenBank/DDBJ databases">
        <title>Bacillus Genome Sequencing.</title>
        <authorList>
            <person name="Dunlap C."/>
        </authorList>
    </citation>
    <scope>NUCLEOTIDE SEQUENCE [LARGE SCALE GENOMIC DNA]</scope>
    <source>
        <strain evidence="1 2">BD-533</strain>
    </source>
</reference>
<dbReference type="Proteomes" id="UP001338137">
    <property type="component" value="Unassembled WGS sequence"/>
</dbReference>
<comment type="caution">
    <text evidence="1">The sequence shown here is derived from an EMBL/GenBank/DDBJ whole genome shotgun (WGS) entry which is preliminary data.</text>
</comment>
<evidence type="ECO:0000313" key="2">
    <source>
        <dbReference type="Proteomes" id="UP001338137"/>
    </source>
</evidence>
<gene>
    <name evidence="1" type="ORF">P4I72_14195</name>
</gene>
<dbReference type="Gene3D" id="3.30.460.40">
    <property type="match status" value="1"/>
</dbReference>
<protein>
    <recommendedName>
        <fullName evidence="3">Nucleotidyltransferase family protein</fullName>
    </recommendedName>
</protein>
<dbReference type="RefSeq" id="WP_326072532.1">
    <property type="nucleotide sequence ID" value="NZ_JARLKY010000030.1"/>
</dbReference>
<dbReference type="SUPFAM" id="SSF81301">
    <property type="entry name" value="Nucleotidyltransferase"/>
    <property type="match status" value="1"/>
</dbReference>
<proteinExistence type="predicted"/>
<keyword evidence="2" id="KW-1185">Reference proteome</keyword>
<dbReference type="InterPro" id="IPR043519">
    <property type="entry name" value="NT_sf"/>
</dbReference>